<sequence length="371" mass="40379">MKRSNLKYNTLTLFILGFLWIGIQGCAEKKQEKIVRLRPVKVAEVNMFGINKEASFPGHARSDQEINLSFRTSGILTTLNINNGQKVKKGQMLARIDNTEAQLALEQSIAALSSSKTALNTASSTLDRTRTLYEKGSASLSDYENAKTSYANNNANYESSLRSVEIQKKQVSYGVIFAPTDGVITRKAVELNENVSAGQVIAVLNAGSQMEVSLGLPDNMINFVKVGDPVQIEISVLKGRTFKGNIKEISPSMDAESSTYPIRVEISGETKMIKSGMAAKVRFSVAPSNQFRSLFVPIEAVGQDGKGHFVFKIVPKENNTALVKKVYVEIGAMTAQGFVMKRGLSSGDFVAVAGLQTLLNGQQVLLPSEKK</sequence>
<proteinExistence type="predicted"/>
<protein>
    <submittedName>
        <fullName evidence="1">Efflux RND transporter periplasmic adaptor subunit</fullName>
    </submittedName>
</protein>
<accession>A0AC61NL29</accession>
<gene>
    <name evidence="1" type="ORF">K4L44_09290</name>
</gene>
<reference evidence="1" key="1">
    <citation type="submission" date="2021-08" db="EMBL/GenBank/DDBJ databases">
        <title>Novel anaerobic bacterium isolated from sea squirt in East Sea, Republic of Korea.</title>
        <authorList>
            <person name="Nguyen T.H."/>
            <person name="Li Z."/>
            <person name="Lee Y.-J."/>
            <person name="Ko J."/>
            <person name="Kim S.-G."/>
        </authorList>
    </citation>
    <scope>NUCLEOTIDE SEQUENCE</scope>
    <source>
        <strain evidence="1">KCTC 25031</strain>
    </source>
</reference>
<dbReference type="EMBL" id="CP081303">
    <property type="protein sequence ID" value="QZE12782.1"/>
    <property type="molecule type" value="Genomic_DNA"/>
</dbReference>
<keyword evidence="2" id="KW-1185">Reference proteome</keyword>
<organism evidence="1 2">
    <name type="scientific">Halosquirtibacter laminarini</name>
    <dbReference type="NCBI Taxonomy" id="3374600"/>
    <lineage>
        <taxon>Bacteria</taxon>
        <taxon>Pseudomonadati</taxon>
        <taxon>Bacteroidota</taxon>
        <taxon>Bacteroidia</taxon>
        <taxon>Marinilabiliales</taxon>
        <taxon>Prolixibacteraceae</taxon>
        <taxon>Halosquirtibacter</taxon>
    </lineage>
</organism>
<name>A0AC61NL29_9BACT</name>
<evidence type="ECO:0000313" key="2">
    <source>
        <dbReference type="Proteomes" id="UP000826212"/>
    </source>
</evidence>
<evidence type="ECO:0000313" key="1">
    <source>
        <dbReference type="EMBL" id="QZE12782.1"/>
    </source>
</evidence>
<dbReference type="Proteomes" id="UP000826212">
    <property type="component" value="Chromosome"/>
</dbReference>